<evidence type="ECO:0000313" key="8">
    <source>
        <dbReference type="EMBL" id="MDB9138907.1"/>
    </source>
</evidence>
<dbReference type="Pfam" id="PF01266">
    <property type="entry name" value="DAO"/>
    <property type="match status" value="1"/>
</dbReference>
<dbReference type="InterPro" id="IPR006076">
    <property type="entry name" value="FAD-dep_OxRdtase"/>
</dbReference>
<dbReference type="PROSITE" id="PS00197">
    <property type="entry name" value="2FE2S_FER_1"/>
    <property type="match status" value="1"/>
</dbReference>
<dbReference type="Pfam" id="PF13510">
    <property type="entry name" value="Fer2_4"/>
    <property type="match status" value="1"/>
</dbReference>
<dbReference type="Pfam" id="PF00037">
    <property type="entry name" value="Fer4"/>
    <property type="match status" value="1"/>
</dbReference>
<evidence type="ECO:0000313" key="9">
    <source>
        <dbReference type="Proteomes" id="UP000095591"/>
    </source>
</evidence>
<dbReference type="InterPro" id="IPR006058">
    <property type="entry name" value="2Fe2S_fd_BS"/>
</dbReference>
<dbReference type="InterPro" id="IPR036188">
    <property type="entry name" value="FAD/NAD-bd_sf"/>
</dbReference>
<dbReference type="Gene3D" id="1.10.10.1100">
    <property type="entry name" value="BFD-like [2Fe-2S]-binding domain"/>
    <property type="match status" value="1"/>
</dbReference>
<reference evidence="7" key="2">
    <citation type="submission" date="2021-10" db="EMBL/GenBank/DDBJ databases">
        <title>Collection of gut derived symbiotic bacterial strains cultured from healthy donors.</title>
        <authorList>
            <person name="Lin H."/>
            <person name="Littmann E."/>
            <person name="Kohout C."/>
            <person name="Pamer E.G."/>
        </authorList>
    </citation>
    <scope>NUCLEOTIDE SEQUENCE</scope>
    <source>
        <strain evidence="7">DFI.2.94</strain>
    </source>
</reference>
<dbReference type="PANTHER" id="PTHR42949">
    <property type="entry name" value="ANAEROBIC GLYCEROL-3-PHOSPHATE DEHYDROGENASE SUBUNIT B"/>
    <property type="match status" value="1"/>
</dbReference>
<dbReference type="Proteomes" id="UP001211522">
    <property type="component" value="Unassembled WGS sequence"/>
</dbReference>
<dbReference type="CDD" id="cd19946">
    <property type="entry name" value="GlpA-like_Fer2_BFD-like"/>
    <property type="match status" value="1"/>
</dbReference>
<dbReference type="InterPro" id="IPR041854">
    <property type="entry name" value="BFD-like_2Fe2S-bd_dom_sf"/>
</dbReference>
<dbReference type="InterPro" id="IPR036010">
    <property type="entry name" value="2Fe-2S_ferredoxin-like_sf"/>
</dbReference>
<dbReference type="Gene3D" id="3.30.9.10">
    <property type="entry name" value="D-Amino Acid Oxidase, subunit A, domain 2"/>
    <property type="match status" value="1"/>
</dbReference>
<proteinExistence type="predicted"/>
<dbReference type="Pfam" id="PF04324">
    <property type="entry name" value="Fer2_BFD"/>
    <property type="match status" value="1"/>
</dbReference>
<dbReference type="GO" id="GO:0016491">
    <property type="term" value="F:oxidoreductase activity"/>
    <property type="evidence" value="ECO:0007669"/>
    <property type="project" value="UniProtKB-KW"/>
</dbReference>
<feature type="domain" description="4Fe-4S ferredoxin-type" evidence="5">
    <location>
        <begin position="487"/>
        <end position="517"/>
    </location>
</feature>
<keyword evidence="1" id="KW-0479">Metal-binding</keyword>
<dbReference type="InterPro" id="IPR007419">
    <property type="entry name" value="BFD-like_2Fe2S-bd_dom"/>
</dbReference>
<dbReference type="InterPro" id="IPR017900">
    <property type="entry name" value="4Fe4S_Fe_S_CS"/>
</dbReference>
<protein>
    <submittedName>
        <fullName evidence="7">FAD-dependent oxidoreductase</fullName>
    </submittedName>
    <submittedName>
        <fullName evidence="6">Putative glutamate synthase (NADPH) small subunit</fullName>
    </submittedName>
</protein>
<dbReference type="EMBL" id="JAJCNI010000013">
    <property type="protein sequence ID" value="MCB6518483.1"/>
    <property type="molecule type" value="Genomic_DNA"/>
</dbReference>
<dbReference type="InterPro" id="IPR023753">
    <property type="entry name" value="FAD/NAD-binding_dom"/>
</dbReference>
<dbReference type="AlphaFoldDB" id="A0A173RC66"/>
<evidence type="ECO:0000313" key="6">
    <source>
        <dbReference type="EMBL" id="CUM75471.1"/>
    </source>
</evidence>
<reference evidence="6 9" key="1">
    <citation type="submission" date="2015-09" db="EMBL/GenBank/DDBJ databases">
        <authorList>
            <consortium name="Pathogen Informatics"/>
        </authorList>
    </citation>
    <scope>NUCLEOTIDE SEQUENCE [LARGE SCALE GENOMIC DNA]</scope>
    <source>
        <strain evidence="6 9">2789STDY5608872</strain>
    </source>
</reference>
<dbReference type="RefSeq" id="WP_048927274.1">
    <property type="nucleotide sequence ID" value="NZ_AP019729.1"/>
</dbReference>
<organism evidence="6 9">
    <name type="scientific">Parabacteroides distasonis</name>
    <dbReference type="NCBI Taxonomy" id="823"/>
    <lineage>
        <taxon>Bacteria</taxon>
        <taxon>Pseudomonadati</taxon>
        <taxon>Bacteroidota</taxon>
        <taxon>Bacteroidia</taxon>
        <taxon>Bacteroidales</taxon>
        <taxon>Tannerellaceae</taxon>
        <taxon>Parabacteroides</taxon>
    </lineage>
</organism>
<dbReference type="Gene3D" id="3.30.70.20">
    <property type="match status" value="1"/>
</dbReference>
<dbReference type="EMBL" id="JAQMPX010000072">
    <property type="protein sequence ID" value="MDB9138907.1"/>
    <property type="molecule type" value="Genomic_DNA"/>
</dbReference>
<dbReference type="PRINTS" id="PR00368">
    <property type="entry name" value="FADPNR"/>
</dbReference>
<dbReference type="GO" id="GO:0046872">
    <property type="term" value="F:metal ion binding"/>
    <property type="evidence" value="ECO:0007669"/>
    <property type="project" value="UniProtKB-KW"/>
</dbReference>
<dbReference type="GO" id="GO:0051537">
    <property type="term" value="F:2 iron, 2 sulfur cluster binding"/>
    <property type="evidence" value="ECO:0007669"/>
    <property type="project" value="InterPro"/>
</dbReference>
<dbReference type="Gene3D" id="3.50.50.60">
    <property type="entry name" value="FAD/NAD(P)-binding domain"/>
    <property type="match status" value="4"/>
</dbReference>
<gene>
    <name evidence="6" type="ORF">ERS852429_00404</name>
    <name evidence="7" type="ORF">LI194_11805</name>
    <name evidence="8" type="ORF">PN612_10340</name>
</gene>
<dbReference type="InterPro" id="IPR042204">
    <property type="entry name" value="2Fe-2S-bd_N"/>
</dbReference>
<reference evidence="8" key="3">
    <citation type="submission" date="2023-01" db="EMBL/GenBank/DDBJ databases">
        <title>Human gut microbiome strain richness.</title>
        <authorList>
            <person name="Chen-Liaw A."/>
        </authorList>
    </citation>
    <scope>NUCLEOTIDE SEQUENCE</scope>
    <source>
        <strain evidence="8">D35st1_E5_D35t1_190705</strain>
    </source>
</reference>
<dbReference type="SUPFAM" id="SSF54292">
    <property type="entry name" value="2Fe-2S ferredoxin-like"/>
    <property type="match status" value="1"/>
</dbReference>
<keyword evidence="2" id="KW-0560">Oxidoreductase</keyword>
<dbReference type="SUPFAM" id="SSF51905">
    <property type="entry name" value="FAD/NAD(P)-binding domain"/>
    <property type="match status" value="2"/>
</dbReference>
<dbReference type="Proteomes" id="UP000095591">
    <property type="component" value="Unassembled WGS sequence"/>
</dbReference>
<accession>A0A173RC66</accession>
<dbReference type="PROSITE" id="PS00198">
    <property type="entry name" value="4FE4S_FER_1"/>
    <property type="match status" value="1"/>
</dbReference>
<sequence length="1078" mass="120686">MERIVNHPILTIPQEGEHTFLFNGKPVTGMKGFTIAAALHQAGYPVHSHSVNGRNRSLNCGIGKCGACEMLVDGEVKRICITKVDNVKEVSEITVQNYTTDSQIEPREEPVEIYRTDVAIIGAGPAGLACRETLKELGLNSIVIDSNDKIGGQFLMQTHAFFFFEKERRFGGMRGFDIAKTLAGDDHSGIFLHSTVWDILQNKRIAVKDMLNHKNFYVEAQALIVATGAVPFMPTFENDDVPGVYTAAVVQKMMNAEFTLLGKNILTVGAGNIGYLTSYQLMQAGAKVKAILEAMPHEGGFPVQANRIRRLGIPIYTSHMLLKAIPNQDRTGITGAVVCECENFKPIPGTEKVIDGIDVINICTGLIPDNQLLTKGQYTFGKRCAGVGDAVRIGEGTTAVLRGKQAAYEIAQELGVRFNYNDYLQISKEYIDSQQHPIRIKEESPRPTPERQAQRPFVRLDCLYGFACNPCSFACPQKAITKSSTSVTPEIDYEKCTGCMQCVSHCPGLAIFGYDTRKQNLFLPVEYEVEEGAEVWLVDDNGKKQGEGIIEKVLKKPTKTNVARVKAAGMENDALLNITGFIVKENYPEEIDFKQEPECESETYVCHCEDVSLDELLSAIGDRKYISVDEVKHITRLGMGPCRGKRCIPRLRMKLREKGIELVGDATPRAPLSTRFVLGEMYPQRQIADTYKVDSGKQVRKTEVLIAGGGIGGSALFRYFAEAGKKTVLINADRGSSWRNIGGGRPAFSIPELAEIARNNQTIFEETQKEYDIHYREIRYITFAHDEATYNDLERSCGWSNAYLIDKKDFQKEVSPYFNTNQNTYFAAQISQHCWQATPGRVIDFIRNKGKERQGEVLEDTHLVEVHKNGGKYHVLLYTHDKRYIEYECDHFVNALGYSAERFARMLGLYTGLYPVKHQALITHRLPNLGKDGDILDMLIDRRKRNDFSAVYGQQFAETGQIIACASPAVDAKAEISNFDELKFNTRRFMEIISEVFCDWIPSLATVPVQATWSGYYVEPRYIIDPDNGLFVGLQGHGFMLAQYLAKLYVDKALGRTVPDYMERLRLDGDGISEKAFK</sequence>
<keyword evidence="3" id="KW-0408">Iron</keyword>
<dbReference type="PANTHER" id="PTHR42949:SF3">
    <property type="entry name" value="ANAEROBIC GLYCEROL-3-PHOSPHATE DEHYDROGENASE SUBUNIT B"/>
    <property type="match status" value="1"/>
</dbReference>
<dbReference type="Pfam" id="PF07992">
    <property type="entry name" value="Pyr_redox_2"/>
    <property type="match status" value="1"/>
</dbReference>
<evidence type="ECO:0000256" key="4">
    <source>
        <dbReference type="ARBA" id="ARBA00023014"/>
    </source>
</evidence>
<dbReference type="EMBL" id="CYXP01000001">
    <property type="protein sequence ID" value="CUM75471.1"/>
    <property type="molecule type" value="Genomic_DNA"/>
</dbReference>
<dbReference type="PROSITE" id="PS51379">
    <property type="entry name" value="4FE4S_FER_2"/>
    <property type="match status" value="2"/>
</dbReference>
<feature type="domain" description="4Fe-4S ferredoxin-type" evidence="5">
    <location>
        <begin position="454"/>
        <end position="485"/>
    </location>
</feature>
<evidence type="ECO:0000256" key="2">
    <source>
        <dbReference type="ARBA" id="ARBA00023002"/>
    </source>
</evidence>
<dbReference type="InterPro" id="IPR017896">
    <property type="entry name" value="4Fe4S_Fe-S-bd"/>
</dbReference>
<evidence type="ECO:0000256" key="3">
    <source>
        <dbReference type="ARBA" id="ARBA00023004"/>
    </source>
</evidence>
<dbReference type="Gene3D" id="3.10.20.440">
    <property type="entry name" value="2Fe-2S iron-sulphur cluster binding domain, sarcosine oxidase, alpha subunit, N-terminal domain"/>
    <property type="match status" value="1"/>
</dbReference>
<dbReference type="InterPro" id="IPR051691">
    <property type="entry name" value="Metab_Enz_Cyan_OpOx_G3PDH"/>
</dbReference>
<dbReference type="Proteomes" id="UP001198806">
    <property type="component" value="Unassembled WGS sequence"/>
</dbReference>
<name>A0A173RC66_PARDI</name>
<evidence type="ECO:0000313" key="7">
    <source>
        <dbReference type="EMBL" id="MCB6518483.1"/>
    </source>
</evidence>
<keyword evidence="4" id="KW-0411">Iron-sulfur</keyword>
<evidence type="ECO:0000259" key="5">
    <source>
        <dbReference type="PROSITE" id="PS51379"/>
    </source>
</evidence>
<evidence type="ECO:0000256" key="1">
    <source>
        <dbReference type="ARBA" id="ARBA00022723"/>
    </source>
</evidence>
<dbReference type="PRINTS" id="PR00411">
    <property type="entry name" value="PNDRDTASEI"/>
</dbReference>
<dbReference type="SUPFAM" id="SSF54862">
    <property type="entry name" value="4Fe-4S ferredoxins"/>
    <property type="match status" value="1"/>
</dbReference>